<protein>
    <recommendedName>
        <fullName evidence="3">GyrI-like small molecule binding domain-containing protein</fullName>
    </recommendedName>
</protein>
<dbReference type="Gene3D" id="3.20.80.10">
    <property type="entry name" value="Regulatory factor, effector binding domain"/>
    <property type="match status" value="1"/>
</dbReference>
<gene>
    <name evidence="1" type="ORF">SAMN05216582_11828</name>
</gene>
<evidence type="ECO:0000313" key="1">
    <source>
        <dbReference type="EMBL" id="SHK79936.1"/>
    </source>
</evidence>
<evidence type="ECO:0000313" key="2">
    <source>
        <dbReference type="Proteomes" id="UP000184263"/>
    </source>
</evidence>
<name>A0A1M6VF73_SELRU</name>
<accession>A0A1M6VF73</accession>
<organism evidence="1 2">
    <name type="scientific">Selenomonas ruminantium</name>
    <dbReference type="NCBI Taxonomy" id="971"/>
    <lineage>
        <taxon>Bacteria</taxon>
        <taxon>Bacillati</taxon>
        <taxon>Bacillota</taxon>
        <taxon>Negativicutes</taxon>
        <taxon>Selenomonadales</taxon>
        <taxon>Selenomonadaceae</taxon>
        <taxon>Selenomonas</taxon>
    </lineage>
</organism>
<dbReference type="InterPro" id="IPR011256">
    <property type="entry name" value="Reg_factor_effector_dom_sf"/>
</dbReference>
<evidence type="ECO:0008006" key="3">
    <source>
        <dbReference type="Google" id="ProtNLM"/>
    </source>
</evidence>
<dbReference type="SUPFAM" id="SSF55136">
    <property type="entry name" value="Probable bacterial effector-binding domain"/>
    <property type="match status" value="1"/>
</dbReference>
<dbReference type="OrthoDB" id="9773308at2"/>
<proteinExistence type="predicted"/>
<reference evidence="1 2" key="1">
    <citation type="submission" date="2016-11" db="EMBL/GenBank/DDBJ databases">
        <authorList>
            <person name="Jaros S."/>
            <person name="Januszkiewicz K."/>
            <person name="Wedrychowicz H."/>
        </authorList>
    </citation>
    <scope>NUCLEOTIDE SEQUENCE [LARGE SCALE GENOMIC DNA]</scope>
    <source>
        <strain evidence="1 2">HD4</strain>
    </source>
</reference>
<dbReference type="RefSeq" id="WP_073090596.1">
    <property type="nucleotide sequence ID" value="NZ_FRBC01000018.1"/>
</dbReference>
<dbReference type="EMBL" id="FRBC01000018">
    <property type="protein sequence ID" value="SHK79936.1"/>
    <property type="molecule type" value="Genomic_DNA"/>
</dbReference>
<dbReference type="Proteomes" id="UP000184263">
    <property type="component" value="Unassembled WGS sequence"/>
</dbReference>
<sequence>MQPAGVYACIIFDDNVHQKAKYYAILMAFLHDNGYEPCGDFIEEWIIPRLQDGSESTLIKLKIKIANPS</sequence>
<dbReference type="AlphaFoldDB" id="A0A1M6VF73"/>